<dbReference type="GO" id="GO:0006753">
    <property type="term" value="P:nucleoside phosphate metabolic process"/>
    <property type="evidence" value="ECO:0007669"/>
    <property type="project" value="TreeGrafter"/>
</dbReference>
<comment type="caution">
    <text evidence="4">The sequence shown here is derived from an EMBL/GenBank/DDBJ whole genome shotgun (WGS) entry which is preliminary data.</text>
</comment>
<dbReference type="CDD" id="cd24161">
    <property type="entry name" value="NUDIX_ADPRase_Ndx2"/>
    <property type="match status" value="1"/>
</dbReference>
<evidence type="ECO:0000256" key="1">
    <source>
        <dbReference type="ARBA" id="ARBA00001946"/>
    </source>
</evidence>
<evidence type="ECO:0000256" key="2">
    <source>
        <dbReference type="ARBA" id="ARBA00022801"/>
    </source>
</evidence>
<dbReference type="HOGENOM" id="CLU_062658_3_0_11"/>
<reference evidence="4 5" key="1">
    <citation type="submission" date="2010-12" db="EMBL/GenBank/DDBJ databases">
        <authorList>
            <person name="Muzny D."/>
            <person name="Qin X."/>
            <person name="Buhay C."/>
            <person name="Dugan-Rocha S."/>
            <person name="Ding Y."/>
            <person name="Chen G."/>
            <person name="Hawes A."/>
            <person name="Holder M."/>
            <person name="Jhangiani S."/>
            <person name="Johnson A."/>
            <person name="Khan Z."/>
            <person name="Li Z."/>
            <person name="Liu W."/>
            <person name="Liu X."/>
            <person name="Perez L."/>
            <person name="Shen H."/>
            <person name="Wang Q."/>
            <person name="Watt J."/>
            <person name="Xi L."/>
            <person name="Xin Y."/>
            <person name="Zhou J."/>
            <person name="Deng J."/>
            <person name="Jiang H."/>
            <person name="Liu Y."/>
            <person name="Qu J."/>
            <person name="Song X.-Z."/>
            <person name="Zhang L."/>
            <person name="Villasana D."/>
            <person name="Johnson A."/>
            <person name="Liu J."/>
            <person name="Liyanage D."/>
            <person name="Lorensuhewa L."/>
            <person name="Robinson T."/>
            <person name="Song A."/>
            <person name="Song B.-B."/>
            <person name="Dinh H."/>
            <person name="Thornton R."/>
            <person name="Coyle M."/>
            <person name="Francisco L."/>
            <person name="Jackson L."/>
            <person name="Javaid M."/>
            <person name="Korchina V."/>
            <person name="Kovar C."/>
            <person name="Mata R."/>
            <person name="Mathew T."/>
            <person name="Ngo R."/>
            <person name="Nguyen L."/>
            <person name="Nguyen N."/>
            <person name="Okwuonu G."/>
            <person name="Ongeri F."/>
            <person name="Pham C."/>
            <person name="Simmons D."/>
            <person name="Wilczek-Boney K."/>
            <person name="Hale W."/>
            <person name="Jakkamsetti A."/>
            <person name="Pham P."/>
            <person name="Ruth R."/>
            <person name="San Lucas F."/>
            <person name="Warren J."/>
            <person name="Zhang J."/>
            <person name="Zhao Z."/>
            <person name="Zhou C."/>
            <person name="Zhu D."/>
            <person name="Lee S."/>
            <person name="Bess C."/>
            <person name="Blankenburg K."/>
            <person name="Forbes L."/>
            <person name="Fu Q."/>
            <person name="Gubbala S."/>
            <person name="Hirani K."/>
            <person name="Jayaseelan J.C."/>
            <person name="Lara F."/>
            <person name="Munidasa M."/>
            <person name="Palculict T."/>
            <person name="Patil S."/>
            <person name="Pu L.-L."/>
            <person name="Saada N."/>
            <person name="Tang L."/>
            <person name="Weissenberger G."/>
            <person name="Zhu Y."/>
            <person name="Hemphill L."/>
            <person name="Shang Y."/>
            <person name="Youmans B."/>
            <person name="Ayvaz T."/>
            <person name="Ross M."/>
            <person name="Santibanez J."/>
            <person name="Aqrawi P."/>
            <person name="Gross S."/>
            <person name="Joshi V."/>
            <person name="Fowler G."/>
            <person name="Nazareth L."/>
            <person name="Reid J."/>
            <person name="Worley K."/>
            <person name="Petrosino J."/>
            <person name="Highlander S."/>
            <person name="Gibbs R."/>
        </authorList>
    </citation>
    <scope>NUCLEOTIDE SEQUENCE [LARGE SCALE GENOMIC DNA]</scope>
    <source>
        <strain evidence="4 5">DSM 10105</strain>
    </source>
</reference>
<accession>E6K1L4</accession>
<dbReference type="GO" id="GO:0016787">
    <property type="term" value="F:hydrolase activity"/>
    <property type="evidence" value="ECO:0007669"/>
    <property type="project" value="UniProtKB-KW"/>
</dbReference>
<dbReference type="InterPro" id="IPR015797">
    <property type="entry name" value="NUDIX_hydrolase-like_dom_sf"/>
</dbReference>
<dbReference type="AlphaFoldDB" id="E6K1L4"/>
<dbReference type="Gene3D" id="3.90.79.10">
    <property type="entry name" value="Nucleoside Triphosphate Pyrophosphohydrolase"/>
    <property type="match status" value="1"/>
</dbReference>
<dbReference type="InterPro" id="IPR000086">
    <property type="entry name" value="NUDIX_hydrolase_dom"/>
</dbReference>
<dbReference type="KEGG" id="pdo:PSDT_0925"/>
<dbReference type="PATRIC" id="fig|864564.6.peg.1012"/>
<dbReference type="PANTHER" id="PTHR11839">
    <property type="entry name" value="UDP/ADP-SUGAR PYROPHOSPHATASE"/>
    <property type="match status" value="1"/>
</dbReference>
<feature type="domain" description="Nudix hydrolase" evidence="3">
    <location>
        <begin position="54"/>
        <end position="185"/>
    </location>
</feature>
<dbReference type="eggNOG" id="COG0494">
    <property type="taxonomic scope" value="Bacteria"/>
</dbReference>
<comment type="cofactor">
    <cofactor evidence="1">
        <name>Mg(2+)</name>
        <dbReference type="ChEBI" id="CHEBI:18420"/>
    </cofactor>
</comment>
<dbReference type="PROSITE" id="PS51462">
    <property type="entry name" value="NUDIX"/>
    <property type="match status" value="1"/>
</dbReference>
<dbReference type="EMBL" id="AEON01000001">
    <property type="protein sequence ID" value="EFT83695.1"/>
    <property type="molecule type" value="Genomic_DNA"/>
</dbReference>
<dbReference type="SUPFAM" id="SSF55811">
    <property type="entry name" value="Nudix"/>
    <property type="match status" value="1"/>
</dbReference>
<sequence>MAEKTYREFDPWRVSPIREEKREQVLSTYYFDVDRVNLSNKEIGQFERYIVRENDGDTVCVLPVTENQEVVFIEQYRVPNHSWTLELPAGHATDPHQHPEEIAEMKLEEEAGYQASDFSQVVRFVNTPSFSTQHTVIYRATGLTRVERGDLGPESPYSNTRVIPLDKAYEMALNGTIVDAKSIIGVLNEYTRHHCH</sequence>
<keyword evidence="2 4" id="KW-0378">Hydrolase</keyword>
<name>E6K1L4_PARDN</name>
<dbReference type="Proteomes" id="UP000004946">
    <property type="component" value="Chromosome"/>
</dbReference>
<gene>
    <name evidence="4" type="ORF">HMPREF0620_0700</name>
</gene>
<proteinExistence type="predicted"/>
<dbReference type="Pfam" id="PF00293">
    <property type="entry name" value="NUDIX"/>
    <property type="match status" value="1"/>
</dbReference>
<protein>
    <submittedName>
        <fullName evidence="4">Hydrolase, NUDIX family</fullName>
    </submittedName>
</protein>
<dbReference type="RefSeq" id="WP_006289081.1">
    <property type="nucleotide sequence ID" value="NZ_AP012333.1"/>
</dbReference>
<evidence type="ECO:0000259" key="3">
    <source>
        <dbReference type="PROSITE" id="PS51462"/>
    </source>
</evidence>
<organism evidence="4 5">
    <name type="scientific">Parascardovia denticolens DSM 10105 = JCM 12538</name>
    <dbReference type="NCBI Taxonomy" id="864564"/>
    <lineage>
        <taxon>Bacteria</taxon>
        <taxon>Bacillati</taxon>
        <taxon>Actinomycetota</taxon>
        <taxon>Actinomycetes</taxon>
        <taxon>Bifidobacteriales</taxon>
        <taxon>Bifidobacteriaceae</taxon>
        <taxon>Parascardovia</taxon>
    </lineage>
</organism>
<evidence type="ECO:0000313" key="4">
    <source>
        <dbReference type="EMBL" id="EFT83695.1"/>
    </source>
</evidence>
<dbReference type="PANTHER" id="PTHR11839:SF18">
    <property type="entry name" value="NUDIX HYDROLASE DOMAIN-CONTAINING PROTEIN"/>
    <property type="match status" value="1"/>
</dbReference>
<keyword evidence="5" id="KW-1185">Reference proteome</keyword>
<dbReference type="GO" id="GO:0019693">
    <property type="term" value="P:ribose phosphate metabolic process"/>
    <property type="evidence" value="ECO:0007669"/>
    <property type="project" value="TreeGrafter"/>
</dbReference>
<evidence type="ECO:0000313" key="5">
    <source>
        <dbReference type="Proteomes" id="UP000004946"/>
    </source>
</evidence>